<organism evidence="1 2">
    <name type="scientific">Pseudomonas putida</name>
    <name type="common">Arthrobacter siderocapsulatus</name>
    <dbReference type="NCBI Taxonomy" id="303"/>
    <lineage>
        <taxon>Bacteria</taxon>
        <taxon>Pseudomonadati</taxon>
        <taxon>Pseudomonadota</taxon>
        <taxon>Gammaproteobacteria</taxon>
        <taxon>Pseudomonadales</taxon>
        <taxon>Pseudomonadaceae</taxon>
        <taxon>Pseudomonas</taxon>
    </lineage>
</organism>
<reference evidence="1 2" key="2">
    <citation type="submission" date="2018-03" db="EMBL/GenBank/DDBJ databases">
        <title>Draft genome of Pseudomonas putida strain KH-21-114.</title>
        <authorList>
            <person name="Yoshizawa S."/>
            <person name="Khan N.H."/>
            <person name="Nishimura M."/>
            <person name="Chiura H.X."/>
            <person name="Ogura Y."/>
            <person name="Hayashi T."/>
            <person name="Kogure K."/>
        </authorList>
    </citation>
    <scope>NUCLEOTIDE SEQUENCE [LARGE SCALE GENOMIC DNA]</scope>
    <source>
        <strain evidence="1 2">KH-21-114</strain>
    </source>
</reference>
<protein>
    <submittedName>
        <fullName evidence="1">Uncharacterized protein</fullName>
    </submittedName>
</protein>
<dbReference type="AlphaFoldDB" id="A0A2S3X8I6"/>
<reference evidence="1 2" key="1">
    <citation type="submission" date="2016-08" db="EMBL/GenBank/DDBJ databases">
        <authorList>
            <person name="Seilhamer J.J."/>
        </authorList>
    </citation>
    <scope>NUCLEOTIDE SEQUENCE [LARGE SCALE GENOMIC DNA]</scope>
    <source>
        <strain evidence="1 2">KH-21-114</strain>
    </source>
</reference>
<proteinExistence type="predicted"/>
<accession>A0A2S3X8I6</accession>
<dbReference type="EMBL" id="MINH01000016">
    <property type="protein sequence ID" value="POG11924.1"/>
    <property type="molecule type" value="Genomic_DNA"/>
</dbReference>
<comment type="caution">
    <text evidence="1">The sequence shown here is derived from an EMBL/GenBank/DDBJ whole genome shotgun (WGS) entry which is preliminary data.</text>
</comment>
<evidence type="ECO:0000313" key="2">
    <source>
        <dbReference type="Proteomes" id="UP000237230"/>
    </source>
</evidence>
<dbReference type="Proteomes" id="UP000237230">
    <property type="component" value="Unassembled WGS sequence"/>
</dbReference>
<evidence type="ECO:0000313" key="1">
    <source>
        <dbReference type="EMBL" id="POG11924.1"/>
    </source>
</evidence>
<sequence>MRLATEAHMMNKHTPGPWEVLNETEVFTGLGADSGDGVKALPSDGWMIADCGDCVTFTEIVPAELGRNLRKANARLIAAAPELLAALEAAVECGMAPSSTAKDGGASRHARQVVVADMIREAIAKARVKP</sequence>
<gene>
    <name evidence="1" type="ORF">BGP84_01195</name>
</gene>
<name>A0A2S3X8I6_PSEPU</name>